<dbReference type="CDD" id="cd05014">
    <property type="entry name" value="SIS_Kpsf"/>
    <property type="match status" value="1"/>
</dbReference>
<dbReference type="SMART" id="SM00116">
    <property type="entry name" value="CBS"/>
    <property type="match status" value="2"/>
</dbReference>
<evidence type="ECO:0000256" key="3">
    <source>
        <dbReference type="ARBA" id="ARBA00023122"/>
    </source>
</evidence>
<keyword evidence="2" id="KW-0677">Repeat</keyword>
<dbReference type="InterPro" id="IPR001347">
    <property type="entry name" value="SIS_dom"/>
</dbReference>
<feature type="domain" description="CBS" evidence="6">
    <location>
        <begin position="213"/>
        <end position="272"/>
    </location>
</feature>
<dbReference type="InterPro" id="IPR035474">
    <property type="entry name" value="SIS_Kpsf"/>
</dbReference>
<evidence type="ECO:0000313" key="8">
    <source>
        <dbReference type="EMBL" id="MFN2974880.1"/>
    </source>
</evidence>
<dbReference type="EMBL" id="JBJYXY010000001">
    <property type="protein sequence ID" value="MFN2974880.1"/>
    <property type="molecule type" value="Genomic_DNA"/>
</dbReference>
<dbReference type="InterPro" id="IPR000644">
    <property type="entry name" value="CBS_dom"/>
</dbReference>
<reference evidence="8 9" key="1">
    <citation type="submission" date="2024-12" db="EMBL/GenBank/DDBJ databases">
        <authorList>
            <person name="Lee Y."/>
        </authorList>
    </citation>
    <scope>NUCLEOTIDE SEQUENCE [LARGE SCALE GENOMIC DNA]</scope>
    <source>
        <strain evidence="8 9">03SUJ4</strain>
    </source>
</reference>
<name>A0ABW9KK40_9BACT</name>
<dbReference type="Pfam" id="PF01380">
    <property type="entry name" value="SIS"/>
    <property type="match status" value="1"/>
</dbReference>
<dbReference type="InterPro" id="IPR050986">
    <property type="entry name" value="GutQ/KpsF_isomerases"/>
</dbReference>
<dbReference type="InterPro" id="IPR046342">
    <property type="entry name" value="CBS_dom_sf"/>
</dbReference>
<dbReference type="NCBIfam" id="TIGR00393">
    <property type="entry name" value="kpsF"/>
    <property type="match status" value="1"/>
</dbReference>
<dbReference type="Proteomes" id="UP001634747">
    <property type="component" value="Unassembled WGS sequence"/>
</dbReference>
<dbReference type="InterPro" id="IPR004800">
    <property type="entry name" value="KdsD/KpsF-type"/>
</dbReference>
<dbReference type="InterPro" id="IPR046348">
    <property type="entry name" value="SIS_dom_sf"/>
</dbReference>
<dbReference type="PANTHER" id="PTHR42745:SF1">
    <property type="entry name" value="ARABINOSE 5-PHOSPHATE ISOMERASE KDSD"/>
    <property type="match status" value="1"/>
</dbReference>
<comment type="similarity">
    <text evidence="1 4">Belongs to the SIS family. GutQ/KpsF subfamily.</text>
</comment>
<evidence type="ECO:0000259" key="7">
    <source>
        <dbReference type="PROSITE" id="PS51464"/>
    </source>
</evidence>
<dbReference type="PROSITE" id="PS51371">
    <property type="entry name" value="CBS"/>
    <property type="match status" value="2"/>
</dbReference>
<evidence type="ECO:0000256" key="5">
    <source>
        <dbReference type="PROSITE-ProRule" id="PRU00703"/>
    </source>
</evidence>
<protein>
    <submittedName>
        <fullName evidence="8">SIS domain-containing protein</fullName>
    </submittedName>
</protein>
<organism evidence="8 9">
    <name type="scientific">Terriglobus aquaticus</name>
    <dbReference type="NCBI Taxonomy" id="940139"/>
    <lineage>
        <taxon>Bacteria</taxon>
        <taxon>Pseudomonadati</taxon>
        <taxon>Acidobacteriota</taxon>
        <taxon>Terriglobia</taxon>
        <taxon>Terriglobales</taxon>
        <taxon>Acidobacteriaceae</taxon>
        <taxon>Terriglobus</taxon>
    </lineage>
</organism>
<sequence length="329" mass="34622">MDFTGALEGSRDALSAIETVTCELRGLQQLRDALGGALGETFSTAVQVLAAVTGRILVTGVGKSGHIARKIAGTFASTGRPAHFLHPADASHGDLGTVRPEDAVYALSWSGESAELADLLAYTRRFRVPLIAATACPDSTLGRAADVTLALPHADEACPDSLAPTTSTTMQLALGDALAVALLARSGFTADDFRNYHPGGKLGSRLLRVRDLMHTGDEVPTVSADVSLSEAIVRMTSGRFGVTGLINADGSLLGILTDGDLRRAFNSGMHDRPAREAMTRHPRTAEPETLATAALAEMNERRITSLFVVESGRPIGILHIHDLLRAGLV</sequence>
<accession>A0ABW9KK40</accession>
<evidence type="ECO:0000256" key="1">
    <source>
        <dbReference type="ARBA" id="ARBA00008165"/>
    </source>
</evidence>
<keyword evidence="9" id="KW-1185">Reference proteome</keyword>
<comment type="caution">
    <text evidence="8">The sequence shown here is derived from an EMBL/GenBank/DDBJ whole genome shotgun (WGS) entry which is preliminary data.</text>
</comment>
<dbReference type="PROSITE" id="PS51464">
    <property type="entry name" value="SIS"/>
    <property type="match status" value="1"/>
</dbReference>
<proteinExistence type="inferred from homology"/>
<dbReference type="Gene3D" id="3.10.580.10">
    <property type="entry name" value="CBS-domain"/>
    <property type="match status" value="1"/>
</dbReference>
<dbReference type="RefSeq" id="WP_263413572.1">
    <property type="nucleotide sequence ID" value="NZ_BAABBH010000001.1"/>
</dbReference>
<evidence type="ECO:0000256" key="2">
    <source>
        <dbReference type="ARBA" id="ARBA00022737"/>
    </source>
</evidence>
<dbReference type="PANTHER" id="PTHR42745">
    <property type="match status" value="1"/>
</dbReference>
<feature type="domain" description="SIS" evidence="7">
    <location>
        <begin position="45"/>
        <end position="188"/>
    </location>
</feature>
<evidence type="ECO:0000313" key="9">
    <source>
        <dbReference type="Proteomes" id="UP001634747"/>
    </source>
</evidence>
<dbReference type="Pfam" id="PF00571">
    <property type="entry name" value="CBS"/>
    <property type="match status" value="2"/>
</dbReference>
<feature type="domain" description="CBS" evidence="6">
    <location>
        <begin position="278"/>
        <end position="329"/>
    </location>
</feature>
<dbReference type="CDD" id="cd04604">
    <property type="entry name" value="CBS_pair_SIS_assoc"/>
    <property type="match status" value="1"/>
</dbReference>
<dbReference type="SUPFAM" id="SSF53697">
    <property type="entry name" value="SIS domain"/>
    <property type="match status" value="1"/>
</dbReference>
<gene>
    <name evidence="8" type="ORF">ACK2TP_03820</name>
</gene>
<keyword evidence="3 5" id="KW-0129">CBS domain</keyword>
<evidence type="ECO:0000259" key="6">
    <source>
        <dbReference type="PROSITE" id="PS51371"/>
    </source>
</evidence>
<dbReference type="PIRSF" id="PIRSF004692">
    <property type="entry name" value="KdsD_KpsF"/>
    <property type="match status" value="1"/>
</dbReference>
<dbReference type="Gene3D" id="3.40.50.10490">
    <property type="entry name" value="Glucose-6-phosphate isomerase like protein, domain 1"/>
    <property type="match status" value="1"/>
</dbReference>
<evidence type="ECO:0000256" key="4">
    <source>
        <dbReference type="PIRNR" id="PIRNR004692"/>
    </source>
</evidence>